<reference evidence="1 2" key="1">
    <citation type="journal article" date="2014" name="Agronomy (Basel)">
        <title>A Draft Genome Sequence for Ensete ventricosum, the Drought-Tolerant Tree Against Hunger.</title>
        <authorList>
            <person name="Harrison J."/>
            <person name="Moore K.A."/>
            <person name="Paszkiewicz K."/>
            <person name="Jones T."/>
            <person name="Grant M."/>
            <person name="Ambacheew D."/>
            <person name="Muzemil S."/>
            <person name="Studholme D.J."/>
        </authorList>
    </citation>
    <scope>NUCLEOTIDE SEQUENCE [LARGE SCALE GENOMIC DNA]</scope>
</reference>
<evidence type="ECO:0000313" key="1">
    <source>
        <dbReference type="EMBL" id="RRT56916.1"/>
    </source>
</evidence>
<sequence>MAQLLHRLRSSGTGSLCFVGNPDPLLALGCVGLGALFLVPRLVSVRGNIDLLPRTCNPFGWKFVDGFGALLGHCFRSDLLDFGRR</sequence>
<gene>
    <name evidence="1" type="ORF">B296_00015340</name>
</gene>
<proteinExistence type="predicted"/>
<evidence type="ECO:0000313" key="2">
    <source>
        <dbReference type="Proteomes" id="UP000287651"/>
    </source>
</evidence>
<comment type="caution">
    <text evidence="1">The sequence shown here is derived from an EMBL/GenBank/DDBJ whole genome shotgun (WGS) entry which is preliminary data.</text>
</comment>
<name>A0A426YYV2_ENSVE</name>
<dbReference type="AlphaFoldDB" id="A0A426YYV2"/>
<organism evidence="1 2">
    <name type="scientific">Ensete ventricosum</name>
    <name type="common">Abyssinian banana</name>
    <name type="synonym">Musa ensete</name>
    <dbReference type="NCBI Taxonomy" id="4639"/>
    <lineage>
        <taxon>Eukaryota</taxon>
        <taxon>Viridiplantae</taxon>
        <taxon>Streptophyta</taxon>
        <taxon>Embryophyta</taxon>
        <taxon>Tracheophyta</taxon>
        <taxon>Spermatophyta</taxon>
        <taxon>Magnoliopsida</taxon>
        <taxon>Liliopsida</taxon>
        <taxon>Zingiberales</taxon>
        <taxon>Musaceae</taxon>
        <taxon>Ensete</taxon>
    </lineage>
</organism>
<dbReference type="Proteomes" id="UP000287651">
    <property type="component" value="Unassembled WGS sequence"/>
</dbReference>
<dbReference type="EMBL" id="AMZH03009408">
    <property type="protein sequence ID" value="RRT56916.1"/>
    <property type="molecule type" value="Genomic_DNA"/>
</dbReference>
<protein>
    <submittedName>
        <fullName evidence="1">Uncharacterized protein</fullName>
    </submittedName>
</protein>
<accession>A0A426YYV2</accession>